<sequence length="723" mass="76980">MPFGAVLEQVGGLGRFQVLQTVLLSVPILLMASHNLLQNFTAAVPPHRCRVPSATPAATRGPSATPGLPSATPGPPAATIRPPDGTSRSSNGTLRSSNAIPRSPDGTLRSSNAILRSPDGAMGSPDGTHLPSATHVTLGGTPESPDGTRVPPEATLGSSNDTLGPSEATLGWSNSTLGPSEATPGSCWRYVASAPPNGSSGPRPTEPCHDGWDYDLSIYVATIVNEWDLVCSYRQLRQMAQSIYMAGVLVGALVLGGLSDKFGRKAMLMWSYLQLGVMGTCTAFAPNYASYCVFRFAGGMALSGFGLSIACLVVEWIPTPYRAVTVAITGFAYTLGQILLAGLAYAVPHWRWLQLTVSLPFFVFLFYSWWLAESARWLVLSGKAERAVKVLQRVARINKKKEEGEKITVENLRSNMKEELAGLKSSYTISDLVRTPVIRHIFFCLSIVWFSISFSYYGLAMDLQNFGVSIYLIQGWSSLPTSLSPQSCRRCARRWPSLARAASPPPSTASSSTPPSFTPLPSGKKQKQNKNQNSSHHPMGLVDTPRGSLPHADPRGAPQADRVGLRQHHGPGGRHRGAAGEDDGRVLPLPAPRRLWGGPHRGGRGGWLPAGDPQRTAARYHRGGGEQGQAEEDRQPQREDPPAAPGQGPAEGALRDPGGGGVPGGFLQPWVGDGLEFTACPTSGGFPVWGRGSPRRNKGALPGDGVLVLCEATSSEVTPHDHV</sequence>
<reference evidence="7" key="1">
    <citation type="submission" date="2025-08" db="UniProtKB">
        <authorList>
            <consortium name="Ensembl"/>
        </authorList>
    </citation>
    <scope>IDENTIFICATION</scope>
</reference>
<feature type="transmembrane region" description="Helical" evidence="6">
    <location>
        <begin position="270"/>
        <end position="290"/>
    </location>
</feature>
<dbReference type="Pfam" id="PF00083">
    <property type="entry name" value="Sugar_tr"/>
    <property type="match status" value="1"/>
</dbReference>
<evidence type="ECO:0000256" key="5">
    <source>
        <dbReference type="SAM" id="MobiDB-lite"/>
    </source>
</evidence>
<feature type="compositionally biased region" description="Low complexity" evidence="5">
    <location>
        <begin position="499"/>
        <end position="522"/>
    </location>
</feature>
<protein>
    <submittedName>
        <fullName evidence="7">Solute carrier family 22 member 8</fullName>
    </submittedName>
</protein>
<dbReference type="Ensembl" id="ENSAZOT00000019163.1">
    <property type="protein sequence ID" value="ENSAZOP00000017831.1"/>
    <property type="gene ID" value="ENSAZOG00000011617.1"/>
</dbReference>
<evidence type="ECO:0000256" key="4">
    <source>
        <dbReference type="ARBA" id="ARBA00023136"/>
    </source>
</evidence>
<evidence type="ECO:0000313" key="7">
    <source>
        <dbReference type="Ensembl" id="ENSAZOP00000017831.1"/>
    </source>
</evidence>
<keyword evidence="2 6" id="KW-0812">Transmembrane</keyword>
<evidence type="ECO:0000256" key="2">
    <source>
        <dbReference type="ARBA" id="ARBA00022692"/>
    </source>
</evidence>
<dbReference type="GO" id="GO:0022857">
    <property type="term" value="F:transmembrane transporter activity"/>
    <property type="evidence" value="ECO:0007669"/>
    <property type="project" value="InterPro"/>
</dbReference>
<feature type="transmembrane region" description="Helical" evidence="6">
    <location>
        <begin position="239"/>
        <end position="258"/>
    </location>
</feature>
<accession>A0A8B9V3S4</accession>
<dbReference type="PANTHER" id="PTHR24064">
    <property type="entry name" value="SOLUTE CARRIER FAMILY 22 MEMBER"/>
    <property type="match status" value="1"/>
</dbReference>
<feature type="region of interest" description="Disordered" evidence="5">
    <location>
        <begin position="51"/>
        <end position="176"/>
    </location>
</feature>
<dbReference type="SUPFAM" id="SSF103473">
    <property type="entry name" value="MFS general substrate transporter"/>
    <property type="match status" value="1"/>
</dbReference>
<reference evidence="7" key="2">
    <citation type="submission" date="2025-09" db="UniProtKB">
        <authorList>
            <consortium name="Ensembl"/>
        </authorList>
    </citation>
    <scope>IDENTIFICATION</scope>
</reference>
<feature type="region of interest" description="Disordered" evidence="5">
    <location>
        <begin position="499"/>
        <end position="667"/>
    </location>
</feature>
<evidence type="ECO:0000256" key="1">
    <source>
        <dbReference type="ARBA" id="ARBA00004141"/>
    </source>
</evidence>
<feature type="compositionally biased region" description="Basic and acidic residues" evidence="5">
    <location>
        <begin position="631"/>
        <end position="641"/>
    </location>
</feature>
<feature type="compositionally biased region" description="Basic residues" evidence="5">
    <location>
        <begin position="565"/>
        <end position="577"/>
    </location>
</feature>
<dbReference type="AlphaFoldDB" id="A0A8B9V3S4"/>
<dbReference type="Gene3D" id="1.20.1250.20">
    <property type="entry name" value="MFS general substrate transporter like domains"/>
    <property type="match status" value="1"/>
</dbReference>
<feature type="transmembrane region" description="Helical" evidence="6">
    <location>
        <begin position="352"/>
        <end position="372"/>
    </location>
</feature>
<dbReference type="GO" id="GO:0016020">
    <property type="term" value="C:membrane"/>
    <property type="evidence" value="ECO:0007669"/>
    <property type="project" value="UniProtKB-SubCell"/>
</dbReference>
<evidence type="ECO:0000256" key="6">
    <source>
        <dbReference type="SAM" id="Phobius"/>
    </source>
</evidence>
<dbReference type="Proteomes" id="UP000694549">
    <property type="component" value="Unplaced"/>
</dbReference>
<feature type="transmembrane region" description="Helical" evidence="6">
    <location>
        <begin position="296"/>
        <end position="317"/>
    </location>
</feature>
<dbReference type="InterPro" id="IPR036259">
    <property type="entry name" value="MFS_trans_sf"/>
</dbReference>
<evidence type="ECO:0000256" key="3">
    <source>
        <dbReference type="ARBA" id="ARBA00022989"/>
    </source>
</evidence>
<dbReference type="InterPro" id="IPR005828">
    <property type="entry name" value="MFS_sugar_transport-like"/>
</dbReference>
<keyword evidence="3 6" id="KW-1133">Transmembrane helix</keyword>
<keyword evidence="8" id="KW-1185">Reference proteome</keyword>
<keyword evidence="4 6" id="KW-0472">Membrane</keyword>
<feature type="transmembrane region" description="Helical" evidence="6">
    <location>
        <begin position="441"/>
        <end position="459"/>
    </location>
</feature>
<name>A0A8B9V3S4_9AVES</name>
<feature type="transmembrane region" description="Helical" evidence="6">
    <location>
        <begin position="324"/>
        <end position="346"/>
    </location>
</feature>
<comment type="subcellular location">
    <subcellularLocation>
        <location evidence="1">Membrane</location>
        <topology evidence="1">Multi-pass membrane protein</topology>
    </subcellularLocation>
</comment>
<feature type="compositionally biased region" description="Polar residues" evidence="5">
    <location>
        <begin position="86"/>
        <end position="100"/>
    </location>
</feature>
<proteinExistence type="predicted"/>
<evidence type="ECO:0000313" key="8">
    <source>
        <dbReference type="Proteomes" id="UP000694549"/>
    </source>
</evidence>
<organism evidence="7 8">
    <name type="scientific">Anas zonorhyncha</name>
    <name type="common">Eastern spot-billed duck</name>
    <dbReference type="NCBI Taxonomy" id="75864"/>
    <lineage>
        <taxon>Eukaryota</taxon>
        <taxon>Metazoa</taxon>
        <taxon>Chordata</taxon>
        <taxon>Craniata</taxon>
        <taxon>Vertebrata</taxon>
        <taxon>Euteleostomi</taxon>
        <taxon>Archelosauria</taxon>
        <taxon>Archosauria</taxon>
        <taxon>Dinosauria</taxon>
        <taxon>Saurischia</taxon>
        <taxon>Theropoda</taxon>
        <taxon>Coelurosauria</taxon>
        <taxon>Aves</taxon>
        <taxon>Neognathae</taxon>
        <taxon>Galloanserae</taxon>
        <taxon>Anseriformes</taxon>
        <taxon>Anatidae</taxon>
        <taxon>Anatinae</taxon>
        <taxon>Anas</taxon>
    </lineage>
</organism>